<proteinExistence type="inferred from homology"/>
<comment type="similarity">
    <text evidence="2">Belongs to the FMO family.</text>
</comment>
<reference evidence="11 12" key="1">
    <citation type="submission" date="2020-02" db="EMBL/GenBank/DDBJ databases">
        <title>Sequencing the genomes of 1000 actinobacteria strains.</title>
        <authorList>
            <person name="Klenk H.-P."/>
        </authorList>
    </citation>
    <scope>NUCLEOTIDE SEQUENCE [LARGE SCALE GENOMIC DNA]</scope>
    <source>
        <strain evidence="11 12">DSM 27960</strain>
    </source>
</reference>
<dbReference type="EC" id="1.14.13.148" evidence="9"/>
<comment type="caution">
    <text evidence="11">The sequence shown here is derived from an EMBL/GenBank/DDBJ whole genome shotgun (WGS) entry which is preliminary data.</text>
</comment>
<keyword evidence="8 11" id="KW-0503">Monooxygenase</keyword>
<accession>A0A7X5R380</accession>
<dbReference type="InterPro" id="IPR050346">
    <property type="entry name" value="FMO-like"/>
</dbReference>
<comment type="similarity">
    <text evidence="3">Belongs to the FAD-binding monooxygenase family.</text>
</comment>
<dbReference type="AlphaFoldDB" id="A0A7X5R380"/>
<gene>
    <name evidence="11" type="ORF">FHX76_002719</name>
</gene>
<dbReference type="GO" id="GO:0004499">
    <property type="term" value="F:N,N-dimethylaniline monooxygenase activity"/>
    <property type="evidence" value="ECO:0007669"/>
    <property type="project" value="InterPro"/>
</dbReference>
<evidence type="ECO:0000256" key="8">
    <source>
        <dbReference type="ARBA" id="ARBA00023033"/>
    </source>
</evidence>
<evidence type="ECO:0000256" key="10">
    <source>
        <dbReference type="ARBA" id="ARBA00035159"/>
    </source>
</evidence>
<evidence type="ECO:0000256" key="6">
    <source>
        <dbReference type="ARBA" id="ARBA00022857"/>
    </source>
</evidence>
<dbReference type="InterPro" id="IPR036188">
    <property type="entry name" value="FAD/NAD-bd_sf"/>
</dbReference>
<dbReference type="FunFam" id="3.50.50.60:FF:000138">
    <property type="entry name" value="Flavin-containing monooxygenase"/>
    <property type="match status" value="1"/>
</dbReference>
<evidence type="ECO:0000256" key="1">
    <source>
        <dbReference type="ARBA" id="ARBA00001974"/>
    </source>
</evidence>
<dbReference type="SUPFAM" id="SSF51905">
    <property type="entry name" value="FAD/NAD(P)-binding domain"/>
    <property type="match status" value="2"/>
</dbReference>
<dbReference type="Proteomes" id="UP000541033">
    <property type="component" value="Unassembled WGS sequence"/>
</dbReference>
<dbReference type="EMBL" id="JAAMOX010000002">
    <property type="protein sequence ID" value="NIH54823.1"/>
    <property type="molecule type" value="Genomic_DNA"/>
</dbReference>
<sequence length="452" mass="51348">MNKKIAIIGAGPSGMAQLRAFESAERNGHDIPEIVCFEKQDDWGGQWNYTWMTGLDSNGEPVHSSMYRNLWSNGPKEALEFADYTFDEHFGQPISSYPPREVLWDYINGRVRNSNVRKYVRFNTVVRWVEFDENTKLFTVTSNDLAGGETVVEQFDDVIVSTGHFSFPQLPSFEGLETFPGLLSHAHDFRGAEGLRDQNVLLIGSSYSAEDIGIQAHKMGARSVTLSYRTAPMGLDWPDGMEELPIVERFEGSTAYFSDGSVREFDAVILCTGYLHKYPFLPAELSLDSPNSVYPDGLYKGVVWQQNPHLFYLGAQDQWFTFNMFDAQAWFVRDVIMGKVALPSVDVRQADIDAWRERYNGIPTAADEVRFQADYIRDLIVATDYPMFDLDRVVDIFLAWKKDKVSNILGYRDGSYQSVMTGTIAVQHHTPWIEEFDDSLERYLSEPAATPS</sequence>
<dbReference type="Gene3D" id="3.50.50.60">
    <property type="entry name" value="FAD/NAD(P)-binding domain"/>
    <property type="match status" value="2"/>
</dbReference>
<evidence type="ECO:0000256" key="9">
    <source>
        <dbReference type="ARBA" id="ARBA00034528"/>
    </source>
</evidence>
<dbReference type="RefSeq" id="WP_167151397.1">
    <property type="nucleotide sequence ID" value="NZ_JAAMOX010000002.1"/>
</dbReference>
<evidence type="ECO:0000256" key="2">
    <source>
        <dbReference type="ARBA" id="ARBA00009183"/>
    </source>
</evidence>
<evidence type="ECO:0000313" key="11">
    <source>
        <dbReference type="EMBL" id="NIH54823.1"/>
    </source>
</evidence>
<evidence type="ECO:0000256" key="7">
    <source>
        <dbReference type="ARBA" id="ARBA00023002"/>
    </source>
</evidence>
<comment type="cofactor">
    <cofactor evidence="1">
        <name>FAD</name>
        <dbReference type="ChEBI" id="CHEBI:57692"/>
    </cofactor>
</comment>
<dbReference type="PIRSF" id="PIRSF000332">
    <property type="entry name" value="FMO"/>
    <property type="match status" value="1"/>
</dbReference>
<organism evidence="11 12">
    <name type="scientific">Lysinibacter cavernae</name>
    <dbReference type="NCBI Taxonomy" id="1640652"/>
    <lineage>
        <taxon>Bacteria</taxon>
        <taxon>Bacillati</taxon>
        <taxon>Actinomycetota</taxon>
        <taxon>Actinomycetes</taxon>
        <taxon>Micrococcales</taxon>
        <taxon>Microbacteriaceae</taxon>
        <taxon>Lysinibacter</taxon>
    </lineage>
</organism>
<evidence type="ECO:0000256" key="5">
    <source>
        <dbReference type="ARBA" id="ARBA00022827"/>
    </source>
</evidence>
<keyword evidence="7 11" id="KW-0560">Oxidoreductase</keyword>
<evidence type="ECO:0000256" key="4">
    <source>
        <dbReference type="ARBA" id="ARBA00022630"/>
    </source>
</evidence>
<name>A0A7X5R380_9MICO</name>
<evidence type="ECO:0000256" key="3">
    <source>
        <dbReference type="ARBA" id="ARBA00010139"/>
    </source>
</evidence>
<keyword evidence="12" id="KW-1185">Reference proteome</keyword>
<dbReference type="GO" id="GO:0050661">
    <property type="term" value="F:NADP binding"/>
    <property type="evidence" value="ECO:0007669"/>
    <property type="project" value="InterPro"/>
</dbReference>
<evidence type="ECO:0000313" key="12">
    <source>
        <dbReference type="Proteomes" id="UP000541033"/>
    </source>
</evidence>
<dbReference type="InterPro" id="IPR020946">
    <property type="entry name" value="Flavin_mOase-like"/>
</dbReference>
<dbReference type="PANTHER" id="PTHR23023">
    <property type="entry name" value="DIMETHYLANILINE MONOOXYGENASE"/>
    <property type="match status" value="1"/>
</dbReference>
<dbReference type="GO" id="GO:0050660">
    <property type="term" value="F:flavin adenine dinucleotide binding"/>
    <property type="evidence" value="ECO:0007669"/>
    <property type="project" value="InterPro"/>
</dbReference>
<keyword evidence="6" id="KW-0521">NADP</keyword>
<dbReference type="GO" id="GO:0034899">
    <property type="term" value="F:trimethylamine monooxygenase activity"/>
    <property type="evidence" value="ECO:0007669"/>
    <property type="project" value="UniProtKB-EC"/>
</dbReference>
<dbReference type="InterPro" id="IPR000960">
    <property type="entry name" value="Flavin_mOase"/>
</dbReference>
<dbReference type="Pfam" id="PF00743">
    <property type="entry name" value="FMO-like"/>
    <property type="match status" value="2"/>
</dbReference>
<keyword evidence="5" id="KW-0274">FAD</keyword>
<protein>
    <recommendedName>
        <fullName evidence="10">Trimethylamine monooxygenase</fullName>
        <ecNumber evidence="9">1.14.13.148</ecNumber>
    </recommendedName>
</protein>
<keyword evidence="4" id="KW-0285">Flavoprotein</keyword>